<dbReference type="InterPro" id="IPR002137">
    <property type="entry name" value="Beta-lactam_class-D_AS"/>
</dbReference>
<proteinExistence type="inferred from homology"/>
<evidence type="ECO:0000256" key="2">
    <source>
        <dbReference type="ARBA" id="ARBA00007898"/>
    </source>
</evidence>
<evidence type="ECO:0000256" key="3">
    <source>
        <dbReference type="ARBA" id="ARBA00012865"/>
    </source>
</evidence>
<keyword evidence="4 8" id="KW-0732">Signal</keyword>
<keyword evidence="11" id="KW-1185">Reference proteome</keyword>
<dbReference type="EMBL" id="JAESVD010000004">
    <property type="protein sequence ID" value="MBL4913202.1"/>
    <property type="molecule type" value="Genomic_DNA"/>
</dbReference>
<keyword evidence="5 7" id="KW-0378">Hydrolase</keyword>
<keyword evidence="6 7" id="KW-0046">Antibiotic resistance</keyword>
<comment type="catalytic activity">
    <reaction evidence="1 7">
        <text>a beta-lactam + H2O = a substituted beta-amino acid</text>
        <dbReference type="Rhea" id="RHEA:20401"/>
        <dbReference type="ChEBI" id="CHEBI:15377"/>
        <dbReference type="ChEBI" id="CHEBI:35627"/>
        <dbReference type="ChEBI" id="CHEBI:140347"/>
        <dbReference type="EC" id="3.5.2.6"/>
    </reaction>
</comment>
<reference evidence="10 11" key="1">
    <citation type="submission" date="2021-01" db="EMBL/GenBank/DDBJ databases">
        <title>Genome sequence of Shewanella schlegeliana JCM 11561.</title>
        <authorList>
            <person name="Zhang H."/>
            <person name="Li C."/>
        </authorList>
    </citation>
    <scope>NUCLEOTIDE SEQUENCE [LARGE SCALE GENOMIC DNA]</scope>
    <source>
        <strain evidence="10 11">JCM 11561</strain>
    </source>
</reference>
<dbReference type="SUPFAM" id="SSF56601">
    <property type="entry name" value="beta-lactamase/transpeptidase-like"/>
    <property type="match status" value="1"/>
</dbReference>
<evidence type="ECO:0000259" key="9">
    <source>
        <dbReference type="Pfam" id="PF00905"/>
    </source>
</evidence>
<name>A0ABS1T044_9GAMM</name>
<dbReference type="Pfam" id="PF00905">
    <property type="entry name" value="Transpeptidase"/>
    <property type="match status" value="1"/>
</dbReference>
<accession>A0ABS1T044</accession>
<evidence type="ECO:0000256" key="8">
    <source>
        <dbReference type="SAM" id="SignalP"/>
    </source>
</evidence>
<sequence length="285" mass="32859">MSVPIPSYIKTKNNLSCLVRLLLPLVVLLSSPFKVSAALDERPDWQQYFSQYDAKGTLVVLDERGFKAKRWVVDHERALQRFSPASTFKIPHSLFALDAKLVKDEFQTFKWDGVKRSFTPHNQDQTLRSAMRNSAVWVYDDFAKQLGEVKAKQYLTSIDYGNADPSFDKVIENSDSYWIDGKLAISAVEQVEFLQGLYRNELPFELANQRLVKDIMINEAGKNWILRAKTGWQGDYGWWVGWVEWPTGPVFFALNIDTPNRMKDLYKREAIVREVLKSIEALPAN</sequence>
<evidence type="ECO:0000313" key="11">
    <source>
        <dbReference type="Proteomes" id="UP000604898"/>
    </source>
</evidence>
<dbReference type="EC" id="3.5.2.6" evidence="3 7"/>
<evidence type="ECO:0000256" key="4">
    <source>
        <dbReference type="ARBA" id="ARBA00022729"/>
    </source>
</evidence>
<evidence type="ECO:0000313" key="10">
    <source>
        <dbReference type="EMBL" id="MBL4913202.1"/>
    </source>
</evidence>
<feature type="domain" description="Penicillin-binding protein transpeptidase" evidence="9">
    <location>
        <begin position="79"/>
        <end position="277"/>
    </location>
</feature>
<dbReference type="RefSeq" id="WP_202721476.1">
    <property type="nucleotide sequence ID" value="NZ_BPEX01000003.1"/>
</dbReference>
<evidence type="ECO:0000256" key="5">
    <source>
        <dbReference type="ARBA" id="ARBA00022801"/>
    </source>
</evidence>
<dbReference type="Gene3D" id="3.40.710.10">
    <property type="entry name" value="DD-peptidase/beta-lactamase superfamily"/>
    <property type="match status" value="1"/>
</dbReference>
<dbReference type="NCBIfam" id="NF012161">
    <property type="entry name" value="bla_class_D_main"/>
    <property type="match status" value="1"/>
</dbReference>
<dbReference type="InterPro" id="IPR012338">
    <property type="entry name" value="Beta-lactam/transpept-like"/>
</dbReference>
<comment type="similarity">
    <text evidence="2 7">Belongs to the class-D beta-lactamase family.</text>
</comment>
<dbReference type="Proteomes" id="UP000604898">
    <property type="component" value="Unassembled WGS sequence"/>
</dbReference>
<dbReference type="InterPro" id="IPR001460">
    <property type="entry name" value="PCN-bd_Tpept"/>
</dbReference>
<gene>
    <name evidence="10" type="primary">blaOXA</name>
    <name evidence="10" type="ORF">JMA39_08610</name>
</gene>
<dbReference type="PROSITE" id="PS00337">
    <property type="entry name" value="BETA_LACTAMASE_D"/>
    <property type="match status" value="1"/>
</dbReference>
<feature type="signal peptide" evidence="8">
    <location>
        <begin position="1"/>
        <end position="37"/>
    </location>
</feature>
<comment type="caution">
    <text evidence="10">The sequence shown here is derived from an EMBL/GenBank/DDBJ whole genome shotgun (WGS) entry which is preliminary data.</text>
</comment>
<protein>
    <recommendedName>
        <fullName evidence="3 7">Beta-lactamase</fullName>
        <ecNumber evidence="3 7">3.5.2.6</ecNumber>
    </recommendedName>
</protein>
<evidence type="ECO:0000256" key="1">
    <source>
        <dbReference type="ARBA" id="ARBA00001526"/>
    </source>
</evidence>
<feature type="chain" id="PRO_5046306084" description="Beta-lactamase" evidence="8">
    <location>
        <begin position="38"/>
        <end position="285"/>
    </location>
</feature>
<evidence type="ECO:0000256" key="6">
    <source>
        <dbReference type="ARBA" id="ARBA00023251"/>
    </source>
</evidence>
<evidence type="ECO:0000256" key="7">
    <source>
        <dbReference type="RuleBase" id="RU361140"/>
    </source>
</evidence>
<organism evidence="10 11">
    <name type="scientific">Shewanella schlegeliana</name>
    <dbReference type="NCBI Taxonomy" id="190308"/>
    <lineage>
        <taxon>Bacteria</taxon>
        <taxon>Pseudomonadati</taxon>
        <taxon>Pseudomonadota</taxon>
        <taxon>Gammaproteobacteria</taxon>
        <taxon>Alteromonadales</taxon>
        <taxon>Shewanellaceae</taxon>
        <taxon>Shewanella</taxon>
    </lineage>
</organism>